<sequence length="150" mass="17852">MNYNNLLKKFDKYYLFIKKDSKIVSFGNNSNKKELFDSFKNKYINKYDGINLILLKIYKVTYNPKQPIKMIFGPIKVDINFFELSKRGAIKTNKYETRNNHLFYTTEYLDNNKISKKDFKKIVNMASDNKLEKRLLAPKTIEQIIIKLSV</sequence>
<dbReference type="EMBL" id="MN740257">
    <property type="protein sequence ID" value="QHT96470.1"/>
    <property type="molecule type" value="Genomic_DNA"/>
</dbReference>
<organism evidence="1">
    <name type="scientific">viral metagenome</name>
    <dbReference type="NCBI Taxonomy" id="1070528"/>
    <lineage>
        <taxon>unclassified sequences</taxon>
        <taxon>metagenomes</taxon>
        <taxon>organismal metagenomes</taxon>
    </lineage>
</organism>
<dbReference type="AlphaFoldDB" id="A0A6C0IV94"/>
<protein>
    <submittedName>
        <fullName evidence="1">Uncharacterized protein</fullName>
    </submittedName>
</protein>
<name>A0A6C0IV94_9ZZZZ</name>
<reference evidence="1" key="1">
    <citation type="journal article" date="2020" name="Nature">
        <title>Giant virus diversity and host interactions through global metagenomics.</title>
        <authorList>
            <person name="Schulz F."/>
            <person name="Roux S."/>
            <person name="Paez-Espino D."/>
            <person name="Jungbluth S."/>
            <person name="Walsh D.A."/>
            <person name="Denef V.J."/>
            <person name="McMahon K.D."/>
            <person name="Konstantinidis K.T."/>
            <person name="Eloe-Fadrosh E.A."/>
            <person name="Kyrpides N.C."/>
            <person name="Woyke T."/>
        </authorList>
    </citation>
    <scope>NUCLEOTIDE SEQUENCE</scope>
    <source>
        <strain evidence="1">GVMAG-M-3300024302-11</strain>
    </source>
</reference>
<proteinExistence type="predicted"/>
<evidence type="ECO:0000313" key="1">
    <source>
        <dbReference type="EMBL" id="QHT96470.1"/>
    </source>
</evidence>
<accession>A0A6C0IV94</accession>